<dbReference type="InterPro" id="IPR036271">
    <property type="entry name" value="Tet_transcr_reg_TetR-rel_C_sf"/>
</dbReference>
<feature type="domain" description="HTH tetR-type" evidence="5">
    <location>
        <begin position="8"/>
        <end position="68"/>
    </location>
</feature>
<organism evidence="6 7">
    <name type="scientific">Dethiosulfatarculus sandiegensis</name>
    <dbReference type="NCBI Taxonomy" id="1429043"/>
    <lineage>
        <taxon>Bacteria</taxon>
        <taxon>Pseudomonadati</taxon>
        <taxon>Thermodesulfobacteriota</taxon>
        <taxon>Desulfarculia</taxon>
        <taxon>Desulfarculales</taxon>
        <taxon>Desulfarculaceae</taxon>
        <taxon>Dethiosulfatarculus</taxon>
    </lineage>
</organism>
<proteinExistence type="predicted"/>
<dbReference type="PROSITE" id="PS50977">
    <property type="entry name" value="HTH_TETR_2"/>
    <property type="match status" value="1"/>
</dbReference>
<evidence type="ECO:0000313" key="6">
    <source>
        <dbReference type="EMBL" id="KIX12404.1"/>
    </source>
</evidence>
<keyword evidence="3" id="KW-0804">Transcription</keyword>
<dbReference type="EMBL" id="AZAC01000032">
    <property type="protein sequence ID" value="KIX12404.1"/>
    <property type="molecule type" value="Genomic_DNA"/>
</dbReference>
<dbReference type="PRINTS" id="PR00455">
    <property type="entry name" value="HTHTETR"/>
</dbReference>
<dbReference type="InterPro" id="IPR009057">
    <property type="entry name" value="Homeodomain-like_sf"/>
</dbReference>
<sequence length="195" mass="21772">MTKKLSQDARQRQITGAAVLEFLQKGYEGASLDNIAKRAGLSKGGVYHHFPGGKKEVLIAAAMSFMEPLYEMMDLAGSMENPLKGLAAFIRAHLEYCAEHPREMSFLLLAQSQIRILPKMQQAAYDYCYEMVSFFDSLFKDAVSQGLCRESNTENRARALFLCLQGAESIVGTNSLFEPRGLSEEITNYFLHEPG</sequence>
<dbReference type="GO" id="GO:0003677">
    <property type="term" value="F:DNA binding"/>
    <property type="evidence" value="ECO:0007669"/>
    <property type="project" value="UniProtKB-UniRule"/>
</dbReference>
<dbReference type="SUPFAM" id="SSF46689">
    <property type="entry name" value="Homeodomain-like"/>
    <property type="match status" value="1"/>
</dbReference>
<dbReference type="Proteomes" id="UP000032233">
    <property type="component" value="Unassembled WGS sequence"/>
</dbReference>
<dbReference type="SUPFAM" id="SSF48498">
    <property type="entry name" value="Tetracyclin repressor-like, C-terminal domain"/>
    <property type="match status" value="1"/>
</dbReference>
<evidence type="ECO:0000313" key="7">
    <source>
        <dbReference type="Proteomes" id="UP000032233"/>
    </source>
</evidence>
<dbReference type="RefSeq" id="WP_044350611.1">
    <property type="nucleotide sequence ID" value="NZ_AZAC01000032.1"/>
</dbReference>
<keyword evidence="2 4" id="KW-0238">DNA-binding</keyword>
<accession>A0A0D2J2H4</accession>
<dbReference type="Gene3D" id="1.10.10.60">
    <property type="entry name" value="Homeodomain-like"/>
    <property type="match status" value="1"/>
</dbReference>
<gene>
    <name evidence="6" type="ORF">X474_18910</name>
</gene>
<dbReference type="PANTHER" id="PTHR47506">
    <property type="entry name" value="TRANSCRIPTIONAL REGULATORY PROTEIN"/>
    <property type="match status" value="1"/>
</dbReference>
<dbReference type="Gene3D" id="1.10.357.10">
    <property type="entry name" value="Tetracycline Repressor, domain 2"/>
    <property type="match status" value="1"/>
</dbReference>
<dbReference type="AlphaFoldDB" id="A0A0D2J2H4"/>
<reference evidence="6 7" key="1">
    <citation type="submission" date="2013-11" db="EMBL/GenBank/DDBJ databases">
        <title>Metagenomic analysis of a methanogenic consortium involved in long chain n-alkane degradation.</title>
        <authorList>
            <person name="Davidova I.A."/>
            <person name="Callaghan A.V."/>
            <person name="Wawrik B."/>
            <person name="Pruitt S."/>
            <person name="Marks C."/>
            <person name="Duncan K.E."/>
            <person name="Suflita J.M."/>
        </authorList>
    </citation>
    <scope>NUCLEOTIDE SEQUENCE [LARGE SCALE GENOMIC DNA]</scope>
    <source>
        <strain evidence="6 7">SPR</strain>
    </source>
</reference>
<protein>
    <recommendedName>
        <fullName evidence="5">HTH tetR-type domain-containing protein</fullName>
    </recommendedName>
</protein>
<dbReference type="STRING" id="1429043.X474_18910"/>
<evidence type="ECO:0000256" key="4">
    <source>
        <dbReference type="PROSITE-ProRule" id="PRU00335"/>
    </source>
</evidence>
<evidence type="ECO:0000259" key="5">
    <source>
        <dbReference type="PROSITE" id="PS50977"/>
    </source>
</evidence>
<dbReference type="PANTHER" id="PTHR47506:SF3">
    <property type="entry name" value="HTH-TYPE TRANSCRIPTIONAL REGULATOR LMRA"/>
    <property type="match status" value="1"/>
</dbReference>
<evidence type="ECO:0000256" key="2">
    <source>
        <dbReference type="ARBA" id="ARBA00023125"/>
    </source>
</evidence>
<evidence type="ECO:0000256" key="3">
    <source>
        <dbReference type="ARBA" id="ARBA00023163"/>
    </source>
</evidence>
<name>A0A0D2J2H4_9BACT</name>
<comment type="caution">
    <text evidence="6">The sequence shown here is derived from an EMBL/GenBank/DDBJ whole genome shotgun (WGS) entry which is preliminary data.</text>
</comment>
<dbReference type="Pfam" id="PF00440">
    <property type="entry name" value="TetR_N"/>
    <property type="match status" value="1"/>
</dbReference>
<dbReference type="InParanoid" id="A0A0D2J2H4"/>
<feature type="DNA-binding region" description="H-T-H motif" evidence="4">
    <location>
        <begin position="31"/>
        <end position="50"/>
    </location>
</feature>
<keyword evidence="1" id="KW-0805">Transcription regulation</keyword>
<evidence type="ECO:0000256" key="1">
    <source>
        <dbReference type="ARBA" id="ARBA00023015"/>
    </source>
</evidence>
<dbReference type="InterPro" id="IPR001647">
    <property type="entry name" value="HTH_TetR"/>
</dbReference>
<keyword evidence="7" id="KW-1185">Reference proteome</keyword>